<proteinExistence type="predicted"/>
<protein>
    <submittedName>
        <fullName evidence="2">RBR-type E3 ubiquitin transferase</fullName>
    </submittedName>
</protein>
<evidence type="ECO:0000313" key="2">
    <source>
        <dbReference type="WBParaSite" id="PS1159_v2.g6633.t1"/>
    </source>
</evidence>
<accession>A0AC35GMF7</accession>
<dbReference type="WBParaSite" id="PS1159_v2.g6633.t1">
    <property type="protein sequence ID" value="PS1159_v2.g6633.t1"/>
    <property type="gene ID" value="PS1159_v2.g6633"/>
</dbReference>
<name>A0AC35GMF7_9BILA</name>
<dbReference type="Proteomes" id="UP000887580">
    <property type="component" value="Unplaced"/>
</dbReference>
<organism evidence="1 2">
    <name type="scientific">Panagrolaimus sp. PS1159</name>
    <dbReference type="NCBI Taxonomy" id="55785"/>
    <lineage>
        <taxon>Eukaryota</taxon>
        <taxon>Metazoa</taxon>
        <taxon>Ecdysozoa</taxon>
        <taxon>Nematoda</taxon>
        <taxon>Chromadorea</taxon>
        <taxon>Rhabditida</taxon>
        <taxon>Tylenchina</taxon>
        <taxon>Panagrolaimomorpha</taxon>
        <taxon>Panagrolaimoidea</taxon>
        <taxon>Panagrolaimidae</taxon>
        <taxon>Panagrolaimus</taxon>
    </lineage>
</organism>
<sequence length="479" mass="55682">MDLMESEEIYFTCDEGSPSYNCDGNNSSTEEYSNSSCCDDFEEEDTNDFTSNENEADIIKRDFSLMSFSGVQNSNLEEKQKVLKLDDLPNEMNSLANEVSAIIGFSLDICKVLLHFFEWNKDKLLEKLYEYDSAEDFFKSLKVQLPSNPSTFNNSAPVFESDPYAFCPDSLCQLIVDSENVHRLLKEDEEKVFYKRLIHRDFVETNHLMKYCPSAYCSRIIKVNFPGYQSVTCDCGMLFCFECSNDWHSPLPCWVLRQWLSRCQTDSKSLNWVFHNARGCPKCGMPIQKNGGCNTMICGNKSCKYRFCWACMSQHKGFFGGCNRYKGDQADSQDRLSLKRFVHFHVRFINHQNSFKHESRVKEMQENSFSWIETAFLRDAATTLNKCRRVLLYTYPFAFYLPSNNLTNIFEDNQNDLENATEKLSGLLENELNLENDNFDSLKQRVQDTCCYVNKRCQIMLSHCSEGIERGEWKFIKQA</sequence>
<reference evidence="2" key="1">
    <citation type="submission" date="2022-11" db="UniProtKB">
        <authorList>
            <consortium name="WormBaseParasite"/>
        </authorList>
    </citation>
    <scope>IDENTIFICATION</scope>
</reference>
<evidence type="ECO:0000313" key="1">
    <source>
        <dbReference type="Proteomes" id="UP000887580"/>
    </source>
</evidence>